<protein>
    <submittedName>
        <fullName evidence="2">Uncharacterized protein</fullName>
    </submittedName>
</protein>
<dbReference type="RefSeq" id="WP_023587551.1">
    <property type="nucleotide sequence ID" value="NZ_ASHX02000001.1"/>
</dbReference>
<gene>
    <name evidence="2" type="ORF">J116_013255</name>
</gene>
<reference evidence="2 3" key="1">
    <citation type="journal article" date="2013" name="Genome Announc.">
        <title>Genome Sequence of Streptomyces violaceusniger Strain SPC6, a Halotolerant Streptomycete That Exhibits Rapid Growth and Development.</title>
        <authorList>
            <person name="Chen X."/>
            <person name="Zhang B."/>
            <person name="Zhang W."/>
            <person name="Wu X."/>
            <person name="Zhang M."/>
            <person name="Chen T."/>
            <person name="Liu G."/>
            <person name="Dyson P."/>
        </authorList>
    </citation>
    <scope>NUCLEOTIDE SEQUENCE [LARGE SCALE GENOMIC DNA]</scope>
    <source>
        <strain evidence="2 3">SPC6</strain>
    </source>
</reference>
<sequence length="153" mass="15313">MPRTDARRRGGAVTCGVRGAWGLVLVVLVLCVCPGAAGERSYGEPGSGDRTRAAADVPYAAVSHALYPVAAPAHGDGRPPGCRDDSGTRDGGLAPAAPPRTLTLADLLPAPPDARGGGGCAGWAAFESAATGPERAPLALVPPSPMDLSILRV</sequence>
<evidence type="ECO:0000256" key="1">
    <source>
        <dbReference type="SAM" id="MobiDB-lite"/>
    </source>
</evidence>
<dbReference type="EMBL" id="ASHX02000001">
    <property type="protein sequence ID" value="OEJ95300.1"/>
    <property type="molecule type" value="Genomic_DNA"/>
</dbReference>
<organism evidence="2 3">
    <name type="scientific">Streptomyces thermolilacinus SPC6</name>
    <dbReference type="NCBI Taxonomy" id="1306406"/>
    <lineage>
        <taxon>Bacteria</taxon>
        <taxon>Bacillati</taxon>
        <taxon>Actinomycetota</taxon>
        <taxon>Actinomycetes</taxon>
        <taxon>Kitasatosporales</taxon>
        <taxon>Streptomycetaceae</taxon>
        <taxon>Streptomyces</taxon>
    </lineage>
</organism>
<feature type="compositionally biased region" description="Basic and acidic residues" evidence="1">
    <location>
        <begin position="75"/>
        <end position="88"/>
    </location>
</feature>
<keyword evidence="3" id="KW-1185">Reference proteome</keyword>
<name>A0A1D3DSK4_9ACTN</name>
<dbReference type="STRING" id="1306406.J116_013255"/>
<dbReference type="Proteomes" id="UP000095329">
    <property type="component" value="Unassembled WGS sequence"/>
</dbReference>
<accession>A0A1D3DSK4</accession>
<proteinExistence type="predicted"/>
<feature type="region of interest" description="Disordered" evidence="1">
    <location>
        <begin position="70"/>
        <end position="99"/>
    </location>
</feature>
<comment type="caution">
    <text evidence="2">The sequence shown here is derived from an EMBL/GenBank/DDBJ whole genome shotgun (WGS) entry which is preliminary data.</text>
</comment>
<evidence type="ECO:0000313" key="2">
    <source>
        <dbReference type="EMBL" id="OEJ95300.1"/>
    </source>
</evidence>
<dbReference type="AlphaFoldDB" id="A0A1D3DSK4"/>
<evidence type="ECO:0000313" key="3">
    <source>
        <dbReference type="Proteomes" id="UP000095329"/>
    </source>
</evidence>